<evidence type="ECO:0000313" key="15">
    <source>
        <dbReference type="Proteomes" id="UP000312530"/>
    </source>
</evidence>
<accession>A0A0T8NE27</accession>
<gene>
    <name evidence="11" type="primary">efeN_1</name>
    <name evidence="10" type="ORF">NCTC13734_01472</name>
    <name evidence="11" type="ORF">SAMEA2627268_00571</name>
    <name evidence="12" type="ORF">SAMEA2696453_01491</name>
</gene>
<keyword evidence="7" id="KW-0408">Iron</keyword>
<protein>
    <submittedName>
        <fullName evidence="11">Peroxidase</fullName>
        <ecNumber evidence="11">1.11.1.-</ecNumber>
    </submittedName>
</protein>
<comment type="similarity">
    <text evidence="8">Belongs to the DyP-type peroxidase family.</text>
</comment>
<comment type="cofactor">
    <cofactor evidence="1">
        <name>heme b</name>
        <dbReference type="ChEBI" id="CHEBI:60344"/>
    </cofactor>
</comment>
<evidence type="ECO:0000256" key="3">
    <source>
        <dbReference type="ARBA" id="ARBA00022617"/>
    </source>
</evidence>
<evidence type="ECO:0000256" key="6">
    <source>
        <dbReference type="ARBA" id="ARBA00023002"/>
    </source>
</evidence>
<evidence type="ECO:0000256" key="8">
    <source>
        <dbReference type="ARBA" id="ARBA00025737"/>
    </source>
</evidence>
<proteinExistence type="inferred from homology"/>
<dbReference type="InterPro" id="IPR006314">
    <property type="entry name" value="Dyp_peroxidase"/>
</dbReference>
<dbReference type="Proteomes" id="UP000311381">
    <property type="component" value="Unassembled WGS sequence"/>
</dbReference>
<evidence type="ECO:0000256" key="1">
    <source>
        <dbReference type="ARBA" id="ARBA00001970"/>
    </source>
</evidence>
<evidence type="ECO:0000313" key="14">
    <source>
        <dbReference type="Proteomes" id="UP000311381"/>
    </source>
</evidence>
<evidence type="ECO:0000313" key="11">
    <source>
        <dbReference type="EMBL" id="VMC87452.1"/>
    </source>
</evidence>
<dbReference type="GO" id="GO:0004601">
    <property type="term" value="F:peroxidase activity"/>
    <property type="evidence" value="ECO:0007669"/>
    <property type="project" value="UniProtKB-KW"/>
</dbReference>
<evidence type="ECO:0000256" key="4">
    <source>
        <dbReference type="ARBA" id="ARBA00022723"/>
    </source>
</evidence>
<evidence type="ECO:0000256" key="5">
    <source>
        <dbReference type="ARBA" id="ARBA00022729"/>
    </source>
</evidence>
<dbReference type="Proteomes" id="UP000312530">
    <property type="component" value="Unassembled WGS sequence"/>
</dbReference>
<dbReference type="EMBL" id="CAAQRO010000003">
    <property type="protein sequence ID" value="VMC87452.1"/>
    <property type="molecule type" value="Genomic_DNA"/>
</dbReference>
<dbReference type="GO" id="GO:0005829">
    <property type="term" value="C:cytosol"/>
    <property type="evidence" value="ECO:0007669"/>
    <property type="project" value="TreeGrafter"/>
</dbReference>
<dbReference type="PANTHER" id="PTHR30521">
    <property type="entry name" value="DEFERROCHELATASE/PEROXIDASE"/>
    <property type="match status" value="1"/>
</dbReference>
<name>A0A0T8NE27_STREE</name>
<sequence>MDLSLLPDDSHVCLAKEVDKPLLRRSYSYSDGIDEKTGQFDTGLLFISFQKDPDNFVKVQTNLGATDKMNEYITHIGSGLFTCFGGVEKGGYIGQKLLEG</sequence>
<dbReference type="SUPFAM" id="SSF54909">
    <property type="entry name" value="Dimeric alpha+beta barrel"/>
    <property type="match status" value="1"/>
</dbReference>
<reference evidence="14 15" key="2">
    <citation type="submission" date="2019-04" db="EMBL/GenBank/DDBJ databases">
        <authorList>
            <consortium name="Pathogen Informatics"/>
        </authorList>
    </citation>
    <scope>NUCLEOTIDE SEQUENCE [LARGE SCALE GENOMIC DNA]</scope>
    <source>
        <strain evidence="14 15">GPSC47</strain>
    </source>
</reference>
<dbReference type="AlphaFoldDB" id="A0A0T8NE27"/>
<keyword evidence="6 11" id="KW-0560">Oxidoreductase</keyword>
<keyword evidence="3" id="KW-0349">Heme</keyword>
<dbReference type="GO" id="GO:0046872">
    <property type="term" value="F:metal ion binding"/>
    <property type="evidence" value="ECO:0007669"/>
    <property type="project" value="UniProtKB-KW"/>
</dbReference>
<dbReference type="EMBL" id="CAAULE010000012">
    <property type="protein sequence ID" value="VOG82500.1"/>
    <property type="molecule type" value="Genomic_DNA"/>
</dbReference>
<keyword evidence="5" id="KW-0732">Signal</keyword>
<dbReference type="InterPro" id="IPR011008">
    <property type="entry name" value="Dimeric_a/b-barrel"/>
</dbReference>
<keyword evidence="4" id="KW-0479">Metal-binding</keyword>
<keyword evidence="2 11" id="KW-0575">Peroxidase</keyword>
<dbReference type="EC" id="1.11.1.-" evidence="11"/>
<dbReference type="InterPro" id="IPR048328">
    <property type="entry name" value="Dyp_perox_C"/>
</dbReference>
<evidence type="ECO:0000313" key="10">
    <source>
        <dbReference type="EMBL" id="SUN87846.1"/>
    </source>
</evidence>
<evidence type="ECO:0000313" key="12">
    <source>
        <dbReference type="EMBL" id="VOG82500.1"/>
    </source>
</evidence>
<evidence type="ECO:0000256" key="7">
    <source>
        <dbReference type="ARBA" id="ARBA00023004"/>
    </source>
</evidence>
<dbReference type="EMBL" id="UHFW01000006">
    <property type="protein sequence ID" value="SUN87846.1"/>
    <property type="molecule type" value="Genomic_DNA"/>
</dbReference>
<evidence type="ECO:0000256" key="2">
    <source>
        <dbReference type="ARBA" id="ARBA00022559"/>
    </source>
</evidence>
<evidence type="ECO:0000259" key="9">
    <source>
        <dbReference type="Pfam" id="PF20628"/>
    </source>
</evidence>
<dbReference type="Pfam" id="PF20628">
    <property type="entry name" value="Dyp_perox_C"/>
    <property type="match status" value="1"/>
</dbReference>
<feature type="domain" description="Dyp-type peroxidase C-terminal" evidence="9">
    <location>
        <begin position="6"/>
        <end position="87"/>
    </location>
</feature>
<dbReference type="Proteomes" id="UP000254854">
    <property type="component" value="Unassembled WGS sequence"/>
</dbReference>
<dbReference type="GO" id="GO:0020037">
    <property type="term" value="F:heme binding"/>
    <property type="evidence" value="ECO:0007669"/>
    <property type="project" value="InterPro"/>
</dbReference>
<organism evidence="11 14">
    <name type="scientific">Streptococcus pneumoniae</name>
    <dbReference type="NCBI Taxonomy" id="1313"/>
    <lineage>
        <taxon>Bacteria</taxon>
        <taxon>Bacillati</taxon>
        <taxon>Bacillota</taxon>
        <taxon>Bacilli</taxon>
        <taxon>Lactobacillales</taxon>
        <taxon>Streptococcaceae</taxon>
        <taxon>Streptococcus</taxon>
    </lineage>
</organism>
<evidence type="ECO:0000313" key="13">
    <source>
        <dbReference type="Proteomes" id="UP000254854"/>
    </source>
</evidence>
<reference evidence="10 13" key="1">
    <citation type="submission" date="2018-06" db="EMBL/GenBank/DDBJ databases">
        <authorList>
            <consortium name="Pathogen Informatics"/>
            <person name="Doyle S."/>
        </authorList>
    </citation>
    <scope>NUCLEOTIDE SEQUENCE [LARGE SCALE GENOMIC DNA]</scope>
    <source>
        <strain evidence="10 13">NCTC13734</strain>
    </source>
</reference>
<dbReference type="PANTHER" id="PTHR30521:SF4">
    <property type="entry name" value="DEFERROCHELATASE"/>
    <property type="match status" value="1"/>
</dbReference>